<sequence>MLGGQRVSETCYLMGMIMDFHTSSEEDGYFLCTATLSSGAGAPPNRHPNDQESFFVQKGLVEFTVGGERIHAKPGQFVKMPRGEIHSFRNSTDEEAEMLILNVPGSIHENVFRICGTKLSPGSRDWPSPEPDLDMDWVAKICADEGLEIVS</sequence>
<dbReference type="InterPro" id="IPR053146">
    <property type="entry name" value="QDO-like"/>
</dbReference>
<proteinExistence type="predicted"/>
<dbReference type="Proteomes" id="UP000050783">
    <property type="component" value="Unassembled WGS sequence"/>
</dbReference>
<dbReference type="PANTHER" id="PTHR36440:SF1">
    <property type="entry name" value="PUTATIVE (AFU_ORTHOLOGUE AFUA_8G07350)-RELATED"/>
    <property type="match status" value="1"/>
</dbReference>
<reference evidence="2 3" key="1">
    <citation type="submission" date="2015-09" db="EMBL/GenBank/DDBJ databases">
        <authorList>
            <consortium name="Swine Surveillance"/>
        </authorList>
    </citation>
    <scope>NUCLEOTIDE SEQUENCE [LARGE SCALE GENOMIC DNA]</scope>
    <source>
        <strain evidence="2 3">CECT 4292</strain>
    </source>
</reference>
<dbReference type="Gene3D" id="2.60.120.10">
    <property type="entry name" value="Jelly Rolls"/>
    <property type="match status" value="1"/>
</dbReference>
<feature type="domain" description="Cupin type-2" evidence="1">
    <location>
        <begin position="35"/>
        <end position="100"/>
    </location>
</feature>
<dbReference type="PANTHER" id="PTHR36440">
    <property type="entry name" value="PUTATIVE (AFU_ORTHOLOGUE AFUA_8G07350)-RELATED"/>
    <property type="match status" value="1"/>
</dbReference>
<evidence type="ECO:0000259" key="1">
    <source>
        <dbReference type="Pfam" id="PF07883"/>
    </source>
</evidence>
<gene>
    <name evidence="2" type="ORF">RUA4292_01985</name>
</gene>
<dbReference type="SUPFAM" id="SSF51182">
    <property type="entry name" value="RmlC-like cupins"/>
    <property type="match status" value="1"/>
</dbReference>
<dbReference type="AlphaFoldDB" id="A0A0P1EDH9"/>
<dbReference type="InterPro" id="IPR011051">
    <property type="entry name" value="RmlC_Cupin_sf"/>
</dbReference>
<evidence type="ECO:0000313" key="2">
    <source>
        <dbReference type="EMBL" id="CUH47809.1"/>
    </source>
</evidence>
<organism evidence="2 3">
    <name type="scientific">Ruegeria atlantica</name>
    <dbReference type="NCBI Taxonomy" id="81569"/>
    <lineage>
        <taxon>Bacteria</taxon>
        <taxon>Pseudomonadati</taxon>
        <taxon>Pseudomonadota</taxon>
        <taxon>Alphaproteobacteria</taxon>
        <taxon>Rhodobacterales</taxon>
        <taxon>Roseobacteraceae</taxon>
        <taxon>Ruegeria</taxon>
    </lineage>
</organism>
<accession>A0A0P1EDH9</accession>
<evidence type="ECO:0000313" key="3">
    <source>
        <dbReference type="Proteomes" id="UP000050783"/>
    </source>
</evidence>
<dbReference type="InterPro" id="IPR014710">
    <property type="entry name" value="RmlC-like_jellyroll"/>
</dbReference>
<dbReference type="Pfam" id="PF07883">
    <property type="entry name" value="Cupin_2"/>
    <property type="match status" value="1"/>
</dbReference>
<protein>
    <recommendedName>
        <fullName evidence="1">Cupin type-2 domain-containing protein</fullName>
    </recommendedName>
</protein>
<name>A0A0P1EDH9_9RHOB</name>
<dbReference type="EMBL" id="CYPU01000037">
    <property type="protein sequence ID" value="CUH47809.1"/>
    <property type="molecule type" value="Genomic_DNA"/>
</dbReference>
<dbReference type="InterPro" id="IPR013096">
    <property type="entry name" value="Cupin_2"/>
</dbReference>